<dbReference type="EMBL" id="BGJZ01000098">
    <property type="protein sequence ID" value="GBH08700.1"/>
    <property type="molecule type" value="Genomic_DNA"/>
</dbReference>
<proteinExistence type="predicted"/>
<reference evidence="1 2" key="1">
    <citation type="submission" date="2018-04" db="EMBL/GenBank/DDBJ databases">
        <title>Draft genome sequence of Pseudomonas syringae pv. actinidiae biovar 1 strains isolated from kiwifruit in Kagawa prefecture.</title>
        <authorList>
            <person name="Tabuchi M."/>
            <person name="Saito M."/>
            <person name="Fujiwara S."/>
            <person name="Sasa N."/>
            <person name="Akimitsu K."/>
            <person name="Gomi K."/>
            <person name="Konishi-Sugita S."/>
            <person name="Hamano K."/>
            <person name="Kataoka I."/>
        </authorList>
    </citation>
    <scope>NUCLEOTIDE SEQUENCE [LARGE SCALE GENOMIC DNA]</scope>
    <source>
        <strain evidence="1 2">MAFF212206</strain>
    </source>
</reference>
<evidence type="ECO:0000313" key="2">
    <source>
        <dbReference type="Proteomes" id="UP000247480"/>
    </source>
</evidence>
<gene>
    <name evidence="1" type="ORF">KPSA1_02079</name>
</gene>
<sequence>MLAKADSPDQWIFSDCTRPFVSKRSVARLTPTLDIQRTCGSELARESGFT</sequence>
<accession>A0A2V0QJE0</accession>
<name>A0A2V0QJE0_PSESF</name>
<dbReference type="GO" id="GO:0016301">
    <property type="term" value="F:kinase activity"/>
    <property type="evidence" value="ECO:0007669"/>
    <property type="project" value="UniProtKB-KW"/>
</dbReference>
<protein>
    <submittedName>
        <fullName evidence="1">Phosphoenolpyruvate synthase/pyruvate phosphate dikinase</fullName>
    </submittedName>
</protein>
<dbReference type="Proteomes" id="UP000247480">
    <property type="component" value="Unassembled WGS sequence"/>
</dbReference>
<dbReference type="AlphaFoldDB" id="A0A2V0QJE0"/>
<comment type="caution">
    <text evidence="1">The sequence shown here is derived from an EMBL/GenBank/DDBJ whole genome shotgun (WGS) entry which is preliminary data.</text>
</comment>
<organism evidence="1 2">
    <name type="scientific">Pseudomonas syringae pv. actinidiae</name>
    <dbReference type="NCBI Taxonomy" id="103796"/>
    <lineage>
        <taxon>Bacteria</taxon>
        <taxon>Pseudomonadati</taxon>
        <taxon>Pseudomonadota</taxon>
        <taxon>Gammaproteobacteria</taxon>
        <taxon>Pseudomonadales</taxon>
        <taxon>Pseudomonadaceae</taxon>
        <taxon>Pseudomonas</taxon>
        <taxon>Pseudomonas syringae</taxon>
    </lineage>
</organism>
<evidence type="ECO:0000313" key="1">
    <source>
        <dbReference type="EMBL" id="GBH08700.1"/>
    </source>
</evidence>
<keyword evidence="1" id="KW-0670">Pyruvate</keyword>
<keyword evidence="1" id="KW-0418">Kinase</keyword>
<keyword evidence="1" id="KW-0808">Transferase</keyword>